<evidence type="ECO:0000313" key="2">
    <source>
        <dbReference type="EMBL" id="KAF2687494.1"/>
    </source>
</evidence>
<dbReference type="AlphaFoldDB" id="A0A6G1JA99"/>
<dbReference type="SUPFAM" id="SSF81383">
    <property type="entry name" value="F-box domain"/>
    <property type="match status" value="1"/>
</dbReference>
<dbReference type="InterPro" id="IPR036047">
    <property type="entry name" value="F-box-like_dom_sf"/>
</dbReference>
<dbReference type="EMBL" id="MU005575">
    <property type="protein sequence ID" value="KAF2687494.1"/>
    <property type="molecule type" value="Genomic_DNA"/>
</dbReference>
<gene>
    <name evidence="2" type="ORF">K458DRAFT_485662</name>
</gene>
<sequence>MAENALAPSGPTGRPAHPHPVFAVTKLLEQILSNLNVREIVRAQKVCKLWLECFNGSLKLKQQCFLAAVPETEGNRLVECIENPEILRDTDPAIGRHLVKHTHTAADTPFLAHDGVLGVFFRTFEKPSLTFETAREMFRSLLDFQKLNPFLTFLKESAYWLGQEKEVVLFYSPQFRDHQFHDWREPLELIPKRQERASPGCLEGESGHASCVYKIQGTAYGYLYRGERHKRQGCNGTPACRPASRAT</sequence>
<feature type="domain" description="F-box" evidence="1">
    <location>
        <begin position="26"/>
        <end position="55"/>
    </location>
</feature>
<dbReference type="Proteomes" id="UP000799291">
    <property type="component" value="Unassembled WGS sequence"/>
</dbReference>
<name>A0A6G1JA99_9PLEO</name>
<protein>
    <recommendedName>
        <fullName evidence="1">F-box domain-containing protein</fullName>
    </recommendedName>
</protein>
<accession>A0A6G1JA99</accession>
<reference evidence="2" key="1">
    <citation type="journal article" date="2020" name="Stud. Mycol.">
        <title>101 Dothideomycetes genomes: a test case for predicting lifestyles and emergence of pathogens.</title>
        <authorList>
            <person name="Haridas S."/>
            <person name="Albert R."/>
            <person name="Binder M."/>
            <person name="Bloem J."/>
            <person name="Labutti K."/>
            <person name="Salamov A."/>
            <person name="Andreopoulos B."/>
            <person name="Baker S."/>
            <person name="Barry K."/>
            <person name="Bills G."/>
            <person name="Bluhm B."/>
            <person name="Cannon C."/>
            <person name="Castanera R."/>
            <person name="Culley D."/>
            <person name="Daum C."/>
            <person name="Ezra D."/>
            <person name="Gonzalez J."/>
            <person name="Henrissat B."/>
            <person name="Kuo A."/>
            <person name="Liang C."/>
            <person name="Lipzen A."/>
            <person name="Lutzoni F."/>
            <person name="Magnuson J."/>
            <person name="Mondo S."/>
            <person name="Nolan M."/>
            <person name="Ohm R."/>
            <person name="Pangilinan J."/>
            <person name="Park H.-J."/>
            <person name="Ramirez L."/>
            <person name="Alfaro M."/>
            <person name="Sun H."/>
            <person name="Tritt A."/>
            <person name="Yoshinaga Y."/>
            <person name="Zwiers L.-H."/>
            <person name="Turgeon B."/>
            <person name="Goodwin S."/>
            <person name="Spatafora J."/>
            <person name="Crous P."/>
            <person name="Grigoriev I."/>
        </authorList>
    </citation>
    <scope>NUCLEOTIDE SEQUENCE</scope>
    <source>
        <strain evidence="2">CBS 122367</strain>
    </source>
</reference>
<dbReference type="InterPro" id="IPR001810">
    <property type="entry name" value="F-box_dom"/>
</dbReference>
<keyword evidence="3" id="KW-1185">Reference proteome</keyword>
<dbReference type="OrthoDB" id="3637343at2759"/>
<dbReference type="Gene3D" id="1.20.1280.50">
    <property type="match status" value="1"/>
</dbReference>
<dbReference type="Pfam" id="PF00646">
    <property type="entry name" value="F-box"/>
    <property type="match status" value="1"/>
</dbReference>
<evidence type="ECO:0000259" key="1">
    <source>
        <dbReference type="Pfam" id="PF00646"/>
    </source>
</evidence>
<evidence type="ECO:0000313" key="3">
    <source>
        <dbReference type="Proteomes" id="UP000799291"/>
    </source>
</evidence>
<dbReference type="CDD" id="cd09917">
    <property type="entry name" value="F-box_SF"/>
    <property type="match status" value="1"/>
</dbReference>
<organism evidence="2 3">
    <name type="scientific">Lentithecium fluviatile CBS 122367</name>
    <dbReference type="NCBI Taxonomy" id="1168545"/>
    <lineage>
        <taxon>Eukaryota</taxon>
        <taxon>Fungi</taxon>
        <taxon>Dikarya</taxon>
        <taxon>Ascomycota</taxon>
        <taxon>Pezizomycotina</taxon>
        <taxon>Dothideomycetes</taxon>
        <taxon>Pleosporomycetidae</taxon>
        <taxon>Pleosporales</taxon>
        <taxon>Massarineae</taxon>
        <taxon>Lentitheciaceae</taxon>
        <taxon>Lentithecium</taxon>
    </lineage>
</organism>
<proteinExistence type="predicted"/>